<evidence type="ECO:0000313" key="2">
    <source>
        <dbReference type="Proteomes" id="UP001497535"/>
    </source>
</evidence>
<protein>
    <submittedName>
        <fullName evidence="1">Uncharacterized protein</fullName>
    </submittedName>
</protein>
<reference evidence="1" key="1">
    <citation type="submission" date="2023-11" db="EMBL/GenBank/DDBJ databases">
        <authorList>
            <person name="Poullet M."/>
        </authorList>
    </citation>
    <scope>NUCLEOTIDE SEQUENCE</scope>
    <source>
        <strain evidence="1">E1834</strain>
    </source>
</reference>
<name>A0ACB0Z8W6_MELEN</name>
<gene>
    <name evidence="1" type="ORF">MENTE1834_LOCUS22235</name>
</gene>
<keyword evidence="2" id="KW-1185">Reference proteome</keyword>
<accession>A0ACB0Z8W6</accession>
<proteinExistence type="predicted"/>
<sequence length="74" mass="8929">MADILTKRRKPKLVHDGYLFVFHKMDKDEDIKFWRCEAFNKKDVRCKARLHSENPHIWSYVIWGVVRTNGTCFC</sequence>
<comment type="caution">
    <text evidence="1">The sequence shown here is derived from an EMBL/GenBank/DDBJ whole genome shotgun (WGS) entry which is preliminary data.</text>
</comment>
<evidence type="ECO:0000313" key="1">
    <source>
        <dbReference type="EMBL" id="CAK5075432.1"/>
    </source>
</evidence>
<organism evidence="1 2">
    <name type="scientific">Meloidogyne enterolobii</name>
    <name type="common">Root-knot nematode worm</name>
    <name type="synonym">Meloidogyne mayaguensis</name>
    <dbReference type="NCBI Taxonomy" id="390850"/>
    <lineage>
        <taxon>Eukaryota</taxon>
        <taxon>Metazoa</taxon>
        <taxon>Ecdysozoa</taxon>
        <taxon>Nematoda</taxon>
        <taxon>Chromadorea</taxon>
        <taxon>Rhabditida</taxon>
        <taxon>Tylenchina</taxon>
        <taxon>Tylenchomorpha</taxon>
        <taxon>Tylenchoidea</taxon>
        <taxon>Meloidogynidae</taxon>
        <taxon>Meloidogyninae</taxon>
        <taxon>Meloidogyne</taxon>
    </lineage>
</organism>
<dbReference type="EMBL" id="CAVMJV010000028">
    <property type="protein sequence ID" value="CAK5075432.1"/>
    <property type="molecule type" value="Genomic_DNA"/>
</dbReference>
<dbReference type="Proteomes" id="UP001497535">
    <property type="component" value="Unassembled WGS sequence"/>
</dbReference>